<keyword evidence="1" id="KW-0472">Membrane</keyword>
<evidence type="ECO:0000256" key="1">
    <source>
        <dbReference type="SAM" id="Phobius"/>
    </source>
</evidence>
<dbReference type="EMBL" id="BLLA01000001">
    <property type="protein sequence ID" value="GFG98620.1"/>
    <property type="molecule type" value="Genomic_DNA"/>
</dbReference>
<keyword evidence="1" id="KW-0812">Transmembrane</keyword>
<comment type="caution">
    <text evidence="3">The sequence shown here is derived from an EMBL/GenBank/DDBJ whole genome shotgun (WGS) entry which is preliminary data.</text>
</comment>
<dbReference type="InterPro" id="IPR012551">
    <property type="entry name" value="DUF1707_SHOCT-like"/>
</dbReference>
<keyword evidence="4" id="KW-1185">Reference proteome</keyword>
<name>A0A7I9ZC84_9MYCO</name>
<dbReference type="PANTHER" id="PTHR40763">
    <property type="entry name" value="MEMBRANE PROTEIN-RELATED"/>
    <property type="match status" value="1"/>
</dbReference>
<sequence length="316" mass="33119">MAARAAAISGGFGAQPEPDFYDHPVAKWLGAPLAGGVTASTRAKDSDRQDTCAILDNALSDGEVSAEEHRERVSAATKAVTLGDLQALVGDLQSNTGRQLPALDSRPKRPRPGGWGPLAAAFVVAVLLGMGIGWGLYGNTRSPLDFTTDPGAKPDGVNAVVLTPPTQLHSVGGLTGLLEQMRKRFGDTMGYRLVIYPTYAALDRPDPSDDRRVLAYTYRGGWGDPTSSAKSSSDGPVPVDLSKFDVNAAVGIMRGAPETLRIKPADVKSTYLIVEPAKDPTTPGALTLSLYVSSDYGSGYIAFGGDGTVKQMSLPT</sequence>
<evidence type="ECO:0000259" key="2">
    <source>
        <dbReference type="Pfam" id="PF08044"/>
    </source>
</evidence>
<dbReference type="PANTHER" id="PTHR40763:SF4">
    <property type="entry name" value="DUF1707 DOMAIN-CONTAINING PROTEIN"/>
    <property type="match status" value="1"/>
</dbReference>
<accession>A0A7I9ZC84</accession>
<evidence type="ECO:0000313" key="4">
    <source>
        <dbReference type="Proteomes" id="UP000465301"/>
    </source>
</evidence>
<feature type="transmembrane region" description="Helical" evidence="1">
    <location>
        <begin position="115"/>
        <end position="137"/>
    </location>
</feature>
<organism evidence="3 4">
    <name type="scientific">Mycobacterium timonense</name>
    <dbReference type="NCBI Taxonomy" id="701043"/>
    <lineage>
        <taxon>Bacteria</taxon>
        <taxon>Bacillati</taxon>
        <taxon>Actinomycetota</taxon>
        <taxon>Actinomycetes</taxon>
        <taxon>Mycobacteriales</taxon>
        <taxon>Mycobacteriaceae</taxon>
        <taxon>Mycobacterium</taxon>
        <taxon>Mycobacterium avium complex (MAC)</taxon>
    </lineage>
</organism>
<evidence type="ECO:0000313" key="3">
    <source>
        <dbReference type="EMBL" id="GFG98620.1"/>
    </source>
</evidence>
<dbReference type="AlphaFoldDB" id="A0A7I9ZC84"/>
<feature type="domain" description="DUF1707" evidence="2">
    <location>
        <begin position="41"/>
        <end position="93"/>
    </location>
</feature>
<reference evidence="3 4" key="1">
    <citation type="journal article" date="2019" name="Emerg. Microbes Infect.">
        <title>Comprehensive subspecies identification of 175 nontuberculous mycobacteria species based on 7547 genomic profiles.</title>
        <authorList>
            <person name="Matsumoto Y."/>
            <person name="Kinjo T."/>
            <person name="Motooka D."/>
            <person name="Nabeya D."/>
            <person name="Jung N."/>
            <person name="Uechi K."/>
            <person name="Horii T."/>
            <person name="Iida T."/>
            <person name="Fujita J."/>
            <person name="Nakamura S."/>
        </authorList>
    </citation>
    <scope>NUCLEOTIDE SEQUENCE [LARGE SCALE GENOMIC DNA]</scope>
    <source>
        <strain evidence="3 4">JCM 30726</strain>
    </source>
</reference>
<dbReference type="Pfam" id="PF08044">
    <property type="entry name" value="DUF1707"/>
    <property type="match status" value="1"/>
</dbReference>
<protein>
    <recommendedName>
        <fullName evidence="2">DUF1707 domain-containing protein</fullName>
    </recommendedName>
</protein>
<keyword evidence="1" id="KW-1133">Transmembrane helix</keyword>
<dbReference type="Proteomes" id="UP000465301">
    <property type="component" value="Unassembled WGS sequence"/>
</dbReference>
<gene>
    <name evidence="3" type="ORF">MTIM_44990</name>
</gene>
<proteinExistence type="predicted"/>